<protein>
    <submittedName>
        <fullName evidence="2">Uncharacterized protein</fullName>
    </submittedName>
</protein>
<evidence type="ECO:0000256" key="1">
    <source>
        <dbReference type="SAM" id="MobiDB-lite"/>
    </source>
</evidence>
<dbReference type="RefSeq" id="WP_344664675.1">
    <property type="nucleotide sequence ID" value="NZ_BAAAQN010000006.1"/>
</dbReference>
<reference evidence="2 3" key="1">
    <citation type="journal article" date="2019" name="Int. J. Syst. Evol. Microbiol.">
        <title>The Global Catalogue of Microorganisms (GCM) 10K type strain sequencing project: providing services to taxonomists for standard genome sequencing and annotation.</title>
        <authorList>
            <consortium name="The Broad Institute Genomics Platform"/>
            <consortium name="The Broad Institute Genome Sequencing Center for Infectious Disease"/>
            <person name="Wu L."/>
            <person name="Ma J."/>
        </authorList>
    </citation>
    <scope>NUCLEOTIDE SEQUENCE [LARGE SCALE GENOMIC DNA]</scope>
    <source>
        <strain evidence="2 3">JCM 16014</strain>
    </source>
</reference>
<gene>
    <name evidence="2" type="ORF">GCM10009839_13990</name>
</gene>
<feature type="compositionally biased region" description="Low complexity" evidence="1">
    <location>
        <begin position="65"/>
        <end position="79"/>
    </location>
</feature>
<dbReference type="EMBL" id="BAAAQN010000006">
    <property type="protein sequence ID" value="GAA2018923.1"/>
    <property type="molecule type" value="Genomic_DNA"/>
</dbReference>
<organism evidence="2 3">
    <name type="scientific">Catenulispora yoronensis</name>
    <dbReference type="NCBI Taxonomy" id="450799"/>
    <lineage>
        <taxon>Bacteria</taxon>
        <taxon>Bacillati</taxon>
        <taxon>Actinomycetota</taxon>
        <taxon>Actinomycetes</taxon>
        <taxon>Catenulisporales</taxon>
        <taxon>Catenulisporaceae</taxon>
        <taxon>Catenulispora</taxon>
    </lineage>
</organism>
<name>A0ABN2TRP4_9ACTN</name>
<keyword evidence="3" id="KW-1185">Reference proteome</keyword>
<accession>A0ABN2TRP4</accession>
<evidence type="ECO:0000313" key="3">
    <source>
        <dbReference type="Proteomes" id="UP001500751"/>
    </source>
</evidence>
<feature type="region of interest" description="Disordered" evidence="1">
    <location>
        <begin position="41"/>
        <end position="79"/>
    </location>
</feature>
<feature type="region of interest" description="Disordered" evidence="1">
    <location>
        <begin position="1"/>
        <end position="22"/>
    </location>
</feature>
<sequence>MRYRNPHPHLAQVPEHRAEDGQVYPSAAVEPGEALEWPIPIAGFEPLGPDRPAKKPPTTAGPETARPVAKAAPAEGAAA</sequence>
<proteinExistence type="predicted"/>
<evidence type="ECO:0000313" key="2">
    <source>
        <dbReference type="EMBL" id="GAA2018923.1"/>
    </source>
</evidence>
<dbReference type="Proteomes" id="UP001500751">
    <property type="component" value="Unassembled WGS sequence"/>
</dbReference>
<comment type="caution">
    <text evidence="2">The sequence shown here is derived from an EMBL/GenBank/DDBJ whole genome shotgun (WGS) entry which is preliminary data.</text>
</comment>